<dbReference type="AlphaFoldDB" id="A0A161VVR8"/>
<reference evidence="1 2" key="1">
    <citation type="submission" date="2016-04" db="EMBL/GenBank/DDBJ databases">
        <title>Draft Genome Assembly of the Bloom-forming Cyanobacterium Nodularia spumigena Strain CENA596 in Shrimp Production Ponds.</title>
        <authorList>
            <person name="Popin R.V."/>
            <person name="Rigonato J."/>
            <person name="Abreu V.A."/>
            <person name="Andreote A.P."/>
            <person name="Silveira S.B."/>
            <person name="Odebrecht C."/>
            <person name="Fiore M.F."/>
        </authorList>
    </citation>
    <scope>NUCLEOTIDE SEQUENCE [LARGE SCALE GENOMIC DNA]</scope>
    <source>
        <strain evidence="1 2">CENA596</strain>
    </source>
</reference>
<dbReference type="RefSeq" id="WP_063871326.1">
    <property type="nucleotide sequence ID" value="NZ_CAWMRI010000018.1"/>
</dbReference>
<dbReference type="OrthoDB" id="5703529at2"/>
<organism evidence="1 2">
    <name type="scientific">Nodularia spumigena CENA596</name>
    <dbReference type="NCBI Taxonomy" id="1819295"/>
    <lineage>
        <taxon>Bacteria</taxon>
        <taxon>Bacillati</taxon>
        <taxon>Cyanobacteriota</taxon>
        <taxon>Cyanophyceae</taxon>
        <taxon>Nostocales</taxon>
        <taxon>Nodulariaceae</taxon>
        <taxon>Nodularia</taxon>
    </lineage>
</organism>
<comment type="caution">
    <text evidence="1">The sequence shown here is derived from an EMBL/GenBank/DDBJ whole genome shotgun (WGS) entry which is preliminary data.</text>
</comment>
<evidence type="ECO:0008006" key="3">
    <source>
        <dbReference type="Google" id="ProtNLM"/>
    </source>
</evidence>
<accession>A0A161VVR8</accession>
<gene>
    <name evidence="1" type="ORF">A2T98_01880</name>
</gene>
<name>A0A161VVR8_NODSP</name>
<dbReference type="EMBL" id="LWAJ01000018">
    <property type="protein sequence ID" value="KZL51495.1"/>
    <property type="molecule type" value="Genomic_DNA"/>
</dbReference>
<evidence type="ECO:0000313" key="1">
    <source>
        <dbReference type="EMBL" id="KZL51495.1"/>
    </source>
</evidence>
<sequence length="183" mass="20124">MLKQRAKGINRREFFLKLSQYFLAVFVLGRGIERGFTSAQTASNPIPLSGTAFTNDEFNIIQSITSIIIPTDENPGANETGIAAYVLQVFQQRGTETVTSIKGALATINAQAQQFFSATYNELTQQQKERLVAIIAKTPEYAPFWVPLRTLTVLRFYSLPEGYKPAGLPGPNVDRGGFPSLGC</sequence>
<dbReference type="Proteomes" id="UP000076555">
    <property type="component" value="Unassembled WGS sequence"/>
</dbReference>
<proteinExistence type="predicted"/>
<dbReference type="InterPro" id="IPR027056">
    <property type="entry name" value="Gluconate_2DH_su3"/>
</dbReference>
<protein>
    <recommendedName>
        <fullName evidence="3">Gluconate 2-dehydrogenase subunit 3 family protein</fullName>
    </recommendedName>
</protein>
<dbReference type="Pfam" id="PF13618">
    <property type="entry name" value="Gluconate_2-dh3"/>
    <property type="match status" value="1"/>
</dbReference>
<evidence type="ECO:0000313" key="2">
    <source>
        <dbReference type="Proteomes" id="UP000076555"/>
    </source>
</evidence>